<gene>
    <name evidence="1" type="ORF">OUZ56_003419</name>
</gene>
<evidence type="ECO:0000313" key="1">
    <source>
        <dbReference type="EMBL" id="KAK4021504.1"/>
    </source>
</evidence>
<dbReference type="EMBL" id="JAOYFB010000036">
    <property type="protein sequence ID" value="KAK4021504.1"/>
    <property type="molecule type" value="Genomic_DNA"/>
</dbReference>
<sequence length="72" mass="8205">MAECPLDIHVLYGSFSDVRRLVTFEVQWIKILHSTDIFPTAKKILNGLGDFTVFKFSTTMSLAWHMKGLAMV</sequence>
<keyword evidence="2" id="KW-1185">Reference proteome</keyword>
<comment type="caution">
    <text evidence="1">The sequence shown here is derived from an EMBL/GenBank/DDBJ whole genome shotgun (WGS) entry which is preliminary data.</text>
</comment>
<proteinExistence type="predicted"/>
<reference evidence="1 2" key="1">
    <citation type="journal article" date="2023" name="Nucleic Acids Res.">
        <title>The hologenome of Daphnia magna reveals possible DNA methylation and microbiome-mediated evolution of the host genome.</title>
        <authorList>
            <person name="Chaturvedi A."/>
            <person name="Li X."/>
            <person name="Dhandapani V."/>
            <person name="Marshall H."/>
            <person name="Kissane S."/>
            <person name="Cuenca-Cambronero M."/>
            <person name="Asole G."/>
            <person name="Calvet F."/>
            <person name="Ruiz-Romero M."/>
            <person name="Marangio P."/>
            <person name="Guigo R."/>
            <person name="Rago D."/>
            <person name="Mirbahai L."/>
            <person name="Eastwood N."/>
            <person name="Colbourne J.K."/>
            <person name="Zhou J."/>
            <person name="Mallon E."/>
            <person name="Orsini L."/>
        </authorList>
    </citation>
    <scope>NUCLEOTIDE SEQUENCE [LARGE SCALE GENOMIC DNA]</scope>
    <source>
        <strain evidence="1">LRV0_1</strain>
    </source>
</reference>
<dbReference type="Proteomes" id="UP001234178">
    <property type="component" value="Unassembled WGS sequence"/>
</dbReference>
<name>A0ABR0A924_9CRUS</name>
<protein>
    <submittedName>
        <fullName evidence="1">Uncharacterized protein</fullName>
    </submittedName>
</protein>
<evidence type="ECO:0000313" key="2">
    <source>
        <dbReference type="Proteomes" id="UP001234178"/>
    </source>
</evidence>
<organism evidence="1 2">
    <name type="scientific">Daphnia magna</name>
    <dbReference type="NCBI Taxonomy" id="35525"/>
    <lineage>
        <taxon>Eukaryota</taxon>
        <taxon>Metazoa</taxon>
        <taxon>Ecdysozoa</taxon>
        <taxon>Arthropoda</taxon>
        <taxon>Crustacea</taxon>
        <taxon>Branchiopoda</taxon>
        <taxon>Diplostraca</taxon>
        <taxon>Cladocera</taxon>
        <taxon>Anomopoda</taxon>
        <taxon>Daphniidae</taxon>
        <taxon>Daphnia</taxon>
    </lineage>
</organism>
<accession>A0ABR0A924</accession>